<keyword evidence="4" id="KW-1185">Reference proteome</keyword>
<dbReference type="Pfam" id="PF11239">
    <property type="entry name" value="DUF3040"/>
    <property type="match status" value="1"/>
</dbReference>
<evidence type="ECO:0000256" key="1">
    <source>
        <dbReference type="SAM" id="MobiDB-lite"/>
    </source>
</evidence>
<evidence type="ECO:0000313" key="3">
    <source>
        <dbReference type="EMBL" id="EDY55453.1"/>
    </source>
</evidence>
<dbReference type="InterPro" id="IPR021401">
    <property type="entry name" value="DUF3040"/>
</dbReference>
<organism evidence="3 4">
    <name type="scientific">Streptomyces sviceus (strain ATCC 29083 / DSM 924 / JCM 4929 / NBRC 13980 / NCIMB 11184 / NRRL 5439 / UC 5370)</name>
    <dbReference type="NCBI Taxonomy" id="463191"/>
    <lineage>
        <taxon>Bacteria</taxon>
        <taxon>Bacillati</taxon>
        <taxon>Actinomycetota</taxon>
        <taxon>Actinomycetes</taxon>
        <taxon>Kitasatosporales</taxon>
        <taxon>Streptomycetaceae</taxon>
        <taxon>Streptomyces</taxon>
    </lineage>
</organism>
<name>B5HRJ8_STRX2</name>
<protein>
    <submittedName>
        <fullName evidence="3">Uncharacterized protein</fullName>
    </submittedName>
</protein>
<keyword evidence="2" id="KW-0812">Transmembrane</keyword>
<evidence type="ECO:0000256" key="2">
    <source>
        <dbReference type="SAM" id="Phobius"/>
    </source>
</evidence>
<proteinExistence type="predicted"/>
<feature type="region of interest" description="Disordered" evidence="1">
    <location>
        <begin position="1"/>
        <end position="50"/>
    </location>
</feature>
<sequence length="138" mass="15417">MPEPPSGAGTGAVAGRFAGSSPGTRRKDSADSRGATVTTGRLPDHEQRILDEMERALRRDRRLARRMRSSRPRRRPDLTRVTHYRPHVLTVSLLLAMSIGLMVTGIVTSRPAVIWAFAAVWPLALFAVFRLLCRWTRS</sequence>
<keyword evidence="2" id="KW-0472">Membrane</keyword>
<feature type="transmembrane region" description="Helical" evidence="2">
    <location>
        <begin position="113"/>
        <end position="133"/>
    </location>
</feature>
<dbReference type="EMBL" id="CM000951">
    <property type="protein sequence ID" value="EDY55453.1"/>
    <property type="molecule type" value="Genomic_DNA"/>
</dbReference>
<evidence type="ECO:0000313" key="4">
    <source>
        <dbReference type="Proteomes" id="UP000002785"/>
    </source>
</evidence>
<feature type="transmembrane region" description="Helical" evidence="2">
    <location>
        <begin position="88"/>
        <end position="107"/>
    </location>
</feature>
<accession>B5HRJ8</accession>
<dbReference type="Proteomes" id="UP000002785">
    <property type="component" value="Chromosome"/>
</dbReference>
<gene>
    <name evidence="3" type="ORF">SSEG_02033</name>
</gene>
<dbReference type="AlphaFoldDB" id="B5HRJ8"/>
<reference evidence="3" key="1">
    <citation type="submission" date="2009-10" db="EMBL/GenBank/DDBJ databases">
        <title>The genome sequence of Streptomyces sviceus strain ATCC 29083.</title>
        <authorList>
            <consortium name="The Broad Institute Genome Sequencing Platform"/>
            <consortium name="Broad Institute Microbial Sequencing Center"/>
            <person name="Fischbach M."/>
            <person name="Godfrey P."/>
            <person name="Ward D."/>
            <person name="Young S."/>
            <person name="Zeng Q."/>
            <person name="Koehrsen M."/>
            <person name="Alvarado L."/>
            <person name="Berlin A.M."/>
            <person name="Bochicchio J."/>
            <person name="Borenstein D."/>
            <person name="Chapman S.B."/>
            <person name="Chen Z."/>
            <person name="Engels R."/>
            <person name="Freedman E."/>
            <person name="Gellesch M."/>
            <person name="Goldberg J."/>
            <person name="Griggs A."/>
            <person name="Gujja S."/>
            <person name="Heilman E.R."/>
            <person name="Heiman D.I."/>
            <person name="Hepburn T.A."/>
            <person name="Howarth C."/>
            <person name="Jen D."/>
            <person name="Larson L."/>
            <person name="Lewis B."/>
            <person name="Mehta T."/>
            <person name="Park D."/>
            <person name="Pearson M."/>
            <person name="Richards J."/>
            <person name="Roberts A."/>
            <person name="Saif S."/>
            <person name="Shea T.D."/>
            <person name="Shenoy N."/>
            <person name="Sisk P."/>
            <person name="Stolte C."/>
            <person name="Sykes S.N."/>
            <person name="Thomson T."/>
            <person name="Walk T."/>
            <person name="White J."/>
            <person name="Yandava C."/>
            <person name="Straight P."/>
            <person name="Clardy J."/>
            <person name="Hung D."/>
            <person name="Kolter R."/>
            <person name="Mekalanos J."/>
            <person name="Walker S."/>
            <person name="Walsh C.T."/>
            <person name="Wieland-Brown L.C."/>
            <person name="Haas B."/>
            <person name="Nusbaum C."/>
            <person name="Birren B."/>
        </authorList>
    </citation>
    <scope>NUCLEOTIDE SEQUENCE [LARGE SCALE GENOMIC DNA]</scope>
    <source>
        <strain evidence="3">ATCC 29083</strain>
    </source>
</reference>
<dbReference type="HOGENOM" id="CLU_153945_0_0_11"/>
<keyword evidence="2" id="KW-1133">Transmembrane helix</keyword>
<dbReference type="eggNOG" id="ENOG5031P2X">
    <property type="taxonomic scope" value="Bacteria"/>
</dbReference>